<name>K0ZCY6_9ACTO</name>
<dbReference type="PATRIC" id="fig|888439.3.peg.1835"/>
<dbReference type="HOGENOM" id="CLU_2420420_0_0_11"/>
<evidence type="ECO:0000313" key="2">
    <source>
        <dbReference type="Proteomes" id="UP000006075"/>
    </source>
</evidence>
<dbReference type="AlphaFoldDB" id="K0ZCY6"/>
<dbReference type="RefSeq" id="WP_004808251.1">
    <property type="nucleotide sequence ID" value="NZ_JH815217.1"/>
</dbReference>
<dbReference type="EMBL" id="AGWP01000009">
    <property type="protein sequence ID" value="EJZ85340.1"/>
    <property type="molecule type" value="Genomic_DNA"/>
</dbReference>
<gene>
    <name evidence="1" type="ORF">HMPREF9240_01827</name>
</gene>
<proteinExistence type="predicted"/>
<sequence length="91" mass="10736">MIETFRERYQDELATMQTYLTNALTNLKETEKQLSQRDEYDYLTKHQTNGRAKIDETIRLTKSSAVVTLVNTYDLLTKINNYKITIQGKRN</sequence>
<evidence type="ECO:0000313" key="1">
    <source>
        <dbReference type="EMBL" id="EJZ85340.1"/>
    </source>
</evidence>
<comment type="caution">
    <text evidence="1">The sequence shown here is derived from an EMBL/GenBank/DDBJ whole genome shotgun (WGS) entry which is preliminary data.</text>
</comment>
<reference evidence="1 2" key="1">
    <citation type="submission" date="2012-07" db="EMBL/GenBank/DDBJ databases">
        <title>The Genome Sequence of Actinomyces neuii subsp. anitratus BVS029A5.</title>
        <authorList>
            <consortium name="The Broad Institute Genome Sequencing Platform"/>
            <person name="Earl A."/>
            <person name="Ward D."/>
            <person name="Feldgarden M."/>
            <person name="Gevers D."/>
            <person name="Saerens B."/>
            <person name="Vaneechoutte M."/>
            <person name="Walker B."/>
            <person name="Young S.K."/>
            <person name="Zeng Q."/>
            <person name="Gargeya S."/>
            <person name="Fitzgerald M."/>
            <person name="Haas B."/>
            <person name="Abouelleil A."/>
            <person name="Alvarado L."/>
            <person name="Arachchi H.M."/>
            <person name="Berlin A."/>
            <person name="Chapman S.B."/>
            <person name="Goldberg J."/>
            <person name="Griggs A."/>
            <person name="Gujja S."/>
            <person name="Hansen M."/>
            <person name="Howarth C."/>
            <person name="Imamovic A."/>
            <person name="Larimer J."/>
            <person name="McCowen C."/>
            <person name="Montmayeur A."/>
            <person name="Murphy C."/>
            <person name="Neiman D."/>
            <person name="Pearson M."/>
            <person name="Priest M."/>
            <person name="Roberts A."/>
            <person name="Saif S."/>
            <person name="Shea T."/>
            <person name="Sisk P."/>
            <person name="Sykes S."/>
            <person name="Wortman J."/>
            <person name="Nusbaum C."/>
            <person name="Birren B."/>
        </authorList>
    </citation>
    <scope>NUCLEOTIDE SEQUENCE [LARGE SCALE GENOMIC DNA]</scope>
    <source>
        <strain evidence="1 2">BVS029A5</strain>
    </source>
</reference>
<dbReference type="Proteomes" id="UP000006075">
    <property type="component" value="Unassembled WGS sequence"/>
</dbReference>
<protein>
    <submittedName>
        <fullName evidence="1">Uncharacterized protein</fullName>
    </submittedName>
</protein>
<organism evidence="1 2">
    <name type="scientific">Winkia neuii BV029A5</name>
    <dbReference type="NCBI Taxonomy" id="888439"/>
    <lineage>
        <taxon>Bacteria</taxon>
        <taxon>Bacillati</taxon>
        <taxon>Actinomycetota</taxon>
        <taxon>Actinomycetes</taxon>
        <taxon>Actinomycetales</taxon>
        <taxon>Actinomycetaceae</taxon>
        <taxon>Winkia</taxon>
    </lineage>
</organism>
<accession>K0ZCY6</accession>
<keyword evidence="2" id="KW-1185">Reference proteome</keyword>